<keyword evidence="2" id="KW-0472">Membrane</keyword>
<accession>A0A512H3V3</accession>
<proteinExistence type="predicted"/>
<dbReference type="OrthoDB" id="8446194at2"/>
<dbReference type="AlphaFoldDB" id="A0A512H3V3"/>
<sequence>MSRSSPSAAPSPSPPSPGAPRRRRPLLAWIGLGGAGLTLGLVAGLVLGRLALAPWALAQVPPLFGLPALSARVSVWDLDRLVVEDARLADGTLAWDRLELAWTWKDLATGRLSRLALTGPTLAVPAATSSEDEPGAFSLPLVVPALGVDDWTITNARVHLPGADASLTFSAHGHLTPEADAPGAKAPGANAPGAKAPGAKALVLTLEALDLNARVPALPDPVTVTLARPARLTLGPGRLDIDAAFSPSAPLTMLLGDQTPLTVRGLGVSVTGGYSAREDAPPLVLHAQADAVEVAGVHATDVDVDASLNGPTATFAARLVRLPGEDGTRTGGTRAPRALRLVGHLKAPDQPDTPTRRPLDLAVTLDAPGTPPVLAATGWIDAGTGAGELRLDETPVSLAPEALTLADLYPPLGTVVEKLTARLRPRGTVAWGDGWSLRADLALDRGQGRLGGLPIQDLSARLGADRPANARGLALRVQAARFTLADGTIETEGPVPVPLTGAPVRVPLAVRGVDLAALSAFLDLEEVSAAGRLDGRLPLVFADGPARVENGHLQASGPGHLRYRIGPAPSSADPAPPPSGNPGGVALLRRALENFQYKTLSLTLNGPLLGDLAVGVGIAGANPDVYDGYPIELSVTISGALADLILANLRTTSLPQRLQENAREVLRALGRSSGRD</sequence>
<dbReference type="InterPro" id="IPR021730">
    <property type="entry name" value="YdbH"/>
</dbReference>
<organism evidence="3 4">
    <name type="scientific">Pararhodospirillum oryzae</name>
    <dbReference type="NCBI Taxonomy" id="478448"/>
    <lineage>
        <taxon>Bacteria</taxon>
        <taxon>Pseudomonadati</taxon>
        <taxon>Pseudomonadota</taxon>
        <taxon>Alphaproteobacteria</taxon>
        <taxon>Rhodospirillales</taxon>
        <taxon>Rhodospirillaceae</taxon>
        <taxon>Pararhodospirillum</taxon>
    </lineage>
</organism>
<feature type="transmembrane region" description="Helical" evidence="2">
    <location>
        <begin position="26"/>
        <end position="52"/>
    </location>
</feature>
<protein>
    <submittedName>
        <fullName evidence="3">Uncharacterized protein</fullName>
    </submittedName>
</protein>
<keyword evidence="2" id="KW-0812">Transmembrane</keyword>
<keyword evidence="2" id="KW-1133">Transmembrane helix</keyword>
<dbReference type="Pfam" id="PF11739">
    <property type="entry name" value="YdbH-like"/>
    <property type="match status" value="1"/>
</dbReference>
<keyword evidence="4" id="KW-1185">Reference proteome</keyword>
<dbReference type="Proteomes" id="UP000321567">
    <property type="component" value="Unassembled WGS sequence"/>
</dbReference>
<evidence type="ECO:0000256" key="2">
    <source>
        <dbReference type="SAM" id="Phobius"/>
    </source>
</evidence>
<name>A0A512H3V3_9PROT</name>
<dbReference type="RefSeq" id="WP_147162216.1">
    <property type="nucleotide sequence ID" value="NZ_BJZO01000004.1"/>
</dbReference>
<feature type="region of interest" description="Disordered" evidence="1">
    <location>
        <begin position="1"/>
        <end position="21"/>
    </location>
</feature>
<feature type="compositionally biased region" description="Pro residues" evidence="1">
    <location>
        <begin position="9"/>
        <end position="18"/>
    </location>
</feature>
<evidence type="ECO:0000256" key="1">
    <source>
        <dbReference type="SAM" id="MobiDB-lite"/>
    </source>
</evidence>
<evidence type="ECO:0000313" key="3">
    <source>
        <dbReference type="EMBL" id="GEO80149.1"/>
    </source>
</evidence>
<comment type="caution">
    <text evidence="3">The sequence shown here is derived from an EMBL/GenBank/DDBJ whole genome shotgun (WGS) entry which is preliminary data.</text>
</comment>
<dbReference type="EMBL" id="BJZO01000004">
    <property type="protein sequence ID" value="GEO80149.1"/>
    <property type="molecule type" value="Genomic_DNA"/>
</dbReference>
<evidence type="ECO:0000313" key="4">
    <source>
        <dbReference type="Proteomes" id="UP000321567"/>
    </source>
</evidence>
<gene>
    <name evidence="3" type="ORF">ROR02_02800</name>
</gene>
<reference evidence="3 4" key="1">
    <citation type="submission" date="2019-07" db="EMBL/GenBank/DDBJ databases">
        <title>Whole genome shotgun sequence of Rhodospirillum oryzae NBRC 107573.</title>
        <authorList>
            <person name="Hosoyama A."/>
            <person name="Uohara A."/>
            <person name="Ohji S."/>
            <person name="Ichikawa N."/>
        </authorList>
    </citation>
    <scope>NUCLEOTIDE SEQUENCE [LARGE SCALE GENOMIC DNA]</scope>
    <source>
        <strain evidence="3 4">NBRC 107573</strain>
    </source>
</reference>